<protein>
    <submittedName>
        <fullName evidence="2">Uncharacterized protein</fullName>
    </submittedName>
</protein>
<evidence type="ECO:0000256" key="1">
    <source>
        <dbReference type="SAM" id="MobiDB-lite"/>
    </source>
</evidence>
<sequence>MSAYSSSSNEDDMILNSFVSDASTSESFNDEENFSSSEDKGLRRNLSRSQNFVEIIVPSYNQNQFKKHFRISRTTFNHVINLISLRNVLPSSAAGRKNVSCEKG</sequence>
<dbReference type="Proteomes" id="UP001153636">
    <property type="component" value="Chromosome 19"/>
</dbReference>
<gene>
    <name evidence="2" type="ORF">PSYICH_LOCUS6204</name>
</gene>
<name>A0A9P0CND4_9CUCU</name>
<evidence type="ECO:0000313" key="3">
    <source>
        <dbReference type="Proteomes" id="UP001153636"/>
    </source>
</evidence>
<reference evidence="2" key="1">
    <citation type="submission" date="2022-01" db="EMBL/GenBank/DDBJ databases">
        <authorList>
            <person name="King R."/>
        </authorList>
    </citation>
    <scope>NUCLEOTIDE SEQUENCE</scope>
</reference>
<dbReference type="OrthoDB" id="2668416at2759"/>
<dbReference type="EMBL" id="OV651831">
    <property type="protein sequence ID" value="CAH1105344.1"/>
    <property type="molecule type" value="Genomic_DNA"/>
</dbReference>
<dbReference type="AlphaFoldDB" id="A0A9P0CND4"/>
<accession>A0A9P0CND4</accession>
<feature type="region of interest" description="Disordered" evidence="1">
    <location>
        <begin position="24"/>
        <end position="44"/>
    </location>
</feature>
<proteinExistence type="predicted"/>
<organism evidence="2 3">
    <name type="scientific">Psylliodes chrysocephalus</name>
    <dbReference type="NCBI Taxonomy" id="3402493"/>
    <lineage>
        <taxon>Eukaryota</taxon>
        <taxon>Metazoa</taxon>
        <taxon>Ecdysozoa</taxon>
        <taxon>Arthropoda</taxon>
        <taxon>Hexapoda</taxon>
        <taxon>Insecta</taxon>
        <taxon>Pterygota</taxon>
        <taxon>Neoptera</taxon>
        <taxon>Endopterygota</taxon>
        <taxon>Coleoptera</taxon>
        <taxon>Polyphaga</taxon>
        <taxon>Cucujiformia</taxon>
        <taxon>Chrysomeloidea</taxon>
        <taxon>Chrysomelidae</taxon>
        <taxon>Galerucinae</taxon>
        <taxon>Alticini</taxon>
        <taxon>Psylliodes</taxon>
    </lineage>
</organism>
<keyword evidence="3" id="KW-1185">Reference proteome</keyword>
<evidence type="ECO:0000313" key="2">
    <source>
        <dbReference type="EMBL" id="CAH1105344.1"/>
    </source>
</evidence>